<accession>A0A449A8Q5</accession>
<dbReference type="InterPro" id="IPR014016">
    <property type="entry name" value="UvrD-like_ATP-bd"/>
</dbReference>
<dbReference type="GO" id="GO:0000725">
    <property type="term" value="P:recombinational repair"/>
    <property type="evidence" value="ECO:0007669"/>
    <property type="project" value="TreeGrafter"/>
</dbReference>
<dbReference type="EC" id="5.6.2.4" evidence="9"/>
<dbReference type="AlphaFoldDB" id="A0A449A8Q5"/>
<dbReference type="InterPro" id="IPR027417">
    <property type="entry name" value="P-loop_NTPase"/>
</dbReference>
<dbReference type="SUPFAM" id="SSF52540">
    <property type="entry name" value="P-loop containing nucleoside triphosphate hydrolases"/>
    <property type="match status" value="1"/>
</dbReference>
<dbReference type="InterPro" id="IPR013986">
    <property type="entry name" value="DExx_box_DNA_helicase_dom_sf"/>
</dbReference>
<evidence type="ECO:0000259" key="12">
    <source>
        <dbReference type="PROSITE" id="PS51198"/>
    </source>
</evidence>
<evidence type="ECO:0000256" key="9">
    <source>
        <dbReference type="ARBA" id="ARBA00034808"/>
    </source>
</evidence>
<sequence>MASKLDLIMSQLNTEQKEALLYFDGPLRIIAGAGSGKTRVLTRKIAYLINILGIAPSQILALTFTNKAANEMTQRIVQYTQNNIEKSQVSTFHTLCSRILRKEAIHLNLDNDFQIIDATDQRSIIKNILKSISNGEDIDNIDSNINEILTYISLAKNKSFNEQDLVNELNEEFPDQLDANKLVGVVFSKYNKHLLEQNSLDFDDLLVKVHELFSNNPEIANLWAKKYSYIMVDEFQDTSRIMYDIVKFLTTPSTQLTIVGDPDQTIYTWRGADVNLILNFDKDYKNTKTVILNENYRSTQKILDAANNLIKHNKNRFHKDLITENEDGDDIQYSHAFSNEAEARWIVQNINKLKKQKIQLKNIAIFYRSTYYSRAIEEELIKENINHKIFNGLKFYQRKEVKDALSYLRLIYDGLDLALSRIINTPARKIGTQTLLTLQKFAEEKNLNLWKTINKHLKDLPVTKEVKKNLVDLINAVNYHRAALKSNNIHIVLEKFLSKIGYFDYINNDVALKGTGKDNLYELIRSIKTWEENNPSKTIKDYLEFVSLASATDETDNSTNYVTLMTVHSAKGLEFDNVFLVGMSENVFPTRKSLEKQKEEYIEEERRLAYVAITRAKHRLFISDSRGTLIGTHIDKKPSRFIKETGIDINKYILQKASISTNLDDLTNQKQIKELNRSMVPGDIISHTHFGEGTVIEVNGDTIVVLFAASPTEKTLSKNHPSIRLLREEMDN</sequence>
<feature type="domain" description="UvrD-like helicase ATP-binding" evidence="12">
    <location>
        <begin position="10"/>
        <end position="299"/>
    </location>
</feature>
<reference evidence="14 15" key="1">
    <citation type="submission" date="2019-01" db="EMBL/GenBank/DDBJ databases">
        <authorList>
            <consortium name="Pathogen Informatics"/>
        </authorList>
    </citation>
    <scope>NUCLEOTIDE SEQUENCE [LARGE SCALE GENOMIC DNA]</scope>
    <source>
        <strain evidence="14 15">NCTC10122</strain>
    </source>
</reference>
<dbReference type="GO" id="GO:0005524">
    <property type="term" value="F:ATP binding"/>
    <property type="evidence" value="ECO:0007669"/>
    <property type="project" value="UniProtKB-UniRule"/>
</dbReference>
<dbReference type="RefSeq" id="WP_129687577.1">
    <property type="nucleotide sequence ID" value="NZ_LR214970.1"/>
</dbReference>
<dbReference type="CDD" id="cd17932">
    <property type="entry name" value="DEXQc_UvrD"/>
    <property type="match status" value="1"/>
</dbReference>
<evidence type="ECO:0000256" key="10">
    <source>
        <dbReference type="ARBA" id="ARBA00048988"/>
    </source>
</evidence>
<evidence type="ECO:0000256" key="1">
    <source>
        <dbReference type="ARBA" id="ARBA00009922"/>
    </source>
</evidence>
<dbReference type="PANTHER" id="PTHR11070:SF2">
    <property type="entry name" value="ATP-DEPENDENT DNA HELICASE SRS2"/>
    <property type="match status" value="1"/>
</dbReference>
<dbReference type="Gene3D" id="1.10.486.10">
    <property type="entry name" value="PCRA, domain 4"/>
    <property type="match status" value="1"/>
</dbReference>
<dbReference type="PROSITE" id="PS51217">
    <property type="entry name" value="UVRD_HELICASE_CTER"/>
    <property type="match status" value="1"/>
</dbReference>
<evidence type="ECO:0000256" key="2">
    <source>
        <dbReference type="ARBA" id="ARBA00022741"/>
    </source>
</evidence>
<keyword evidence="7" id="KW-0413">Isomerase</keyword>
<evidence type="ECO:0000256" key="7">
    <source>
        <dbReference type="ARBA" id="ARBA00023235"/>
    </source>
</evidence>
<name>A0A449A8Q5_9BACT</name>
<dbReference type="InterPro" id="IPR014017">
    <property type="entry name" value="DNA_helicase_UvrD-like_C"/>
</dbReference>
<dbReference type="GO" id="GO:0043138">
    <property type="term" value="F:3'-5' DNA helicase activity"/>
    <property type="evidence" value="ECO:0007669"/>
    <property type="project" value="UniProtKB-EC"/>
</dbReference>
<keyword evidence="5 11" id="KW-0067">ATP-binding</keyword>
<keyword evidence="6" id="KW-0238">DNA-binding</keyword>
<comment type="similarity">
    <text evidence="1">Belongs to the helicase family. UvrD subfamily.</text>
</comment>
<dbReference type="GO" id="GO:0033202">
    <property type="term" value="C:DNA helicase complex"/>
    <property type="evidence" value="ECO:0007669"/>
    <property type="project" value="TreeGrafter"/>
</dbReference>
<keyword evidence="2 11" id="KW-0547">Nucleotide-binding</keyword>
<comment type="catalytic activity">
    <reaction evidence="8">
        <text>Couples ATP hydrolysis with the unwinding of duplex DNA by translocating in the 3'-5' direction.</text>
        <dbReference type="EC" id="5.6.2.4"/>
    </reaction>
</comment>
<dbReference type="GO" id="GO:0005829">
    <property type="term" value="C:cytosol"/>
    <property type="evidence" value="ECO:0007669"/>
    <property type="project" value="TreeGrafter"/>
</dbReference>
<dbReference type="Gene3D" id="1.10.10.160">
    <property type="match status" value="1"/>
</dbReference>
<evidence type="ECO:0000256" key="8">
    <source>
        <dbReference type="ARBA" id="ARBA00034617"/>
    </source>
</evidence>
<evidence type="ECO:0000256" key="5">
    <source>
        <dbReference type="ARBA" id="ARBA00022840"/>
    </source>
</evidence>
<feature type="binding site" evidence="11">
    <location>
        <begin position="31"/>
        <end position="38"/>
    </location>
    <ligand>
        <name>ATP</name>
        <dbReference type="ChEBI" id="CHEBI:30616"/>
    </ligand>
</feature>
<evidence type="ECO:0000256" key="11">
    <source>
        <dbReference type="PROSITE-ProRule" id="PRU00560"/>
    </source>
</evidence>
<gene>
    <name evidence="14" type="primary">pcrA</name>
    <name evidence="14" type="ORF">NCTC10122_00245</name>
</gene>
<proteinExistence type="inferred from homology"/>
<evidence type="ECO:0000259" key="13">
    <source>
        <dbReference type="PROSITE" id="PS51217"/>
    </source>
</evidence>
<dbReference type="CDD" id="cd18807">
    <property type="entry name" value="SF1_C_UvrD"/>
    <property type="match status" value="1"/>
</dbReference>
<feature type="domain" description="UvrD-like helicase C-terminal" evidence="13">
    <location>
        <begin position="300"/>
        <end position="572"/>
    </location>
</feature>
<keyword evidence="4 11" id="KW-0347">Helicase</keyword>
<protein>
    <recommendedName>
        <fullName evidence="9">DNA 3'-5' helicase</fullName>
        <ecNumber evidence="9">5.6.2.4</ecNumber>
    </recommendedName>
</protein>
<dbReference type="Gene3D" id="3.40.50.300">
    <property type="entry name" value="P-loop containing nucleotide triphosphate hydrolases"/>
    <property type="match status" value="2"/>
</dbReference>
<dbReference type="Pfam" id="PF13361">
    <property type="entry name" value="UvrD_C"/>
    <property type="match status" value="1"/>
</dbReference>
<evidence type="ECO:0000256" key="6">
    <source>
        <dbReference type="ARBA" id="ARBA00023125"/>
    </source>
</evidence>
<dbReference type="Proteomes" id="UP000290942">
    <property type="component" value="Chromosome"/>
</dbReference>
<keyword evidence="3 11" id="KW-0378">Hydrolase</keyword>
<dbReference type="GO" id="GO:0016887">
    <property type="term" value="F:ATP hydrolysis activity"/>
    <property type="evidence" value="ECO:0007669"/>
    <property type="project" value="RHEA"/>
</dbReference>
<comment type="catalytic activity">
    <reaction evidence="10">
        <text>ATP + H2O = ADP + phosphate + H(+)</text>
        <dbReference type="Rhea" id="RHEA:13065"/>
        <dbReference type="ChEBI" id="CHEBI:15377"/>
        <dbReference type="ChEBI" id="CHEBI:15378"/>
        <dbReference type="ChEBI" id="CHEBI:30616"/>
        <dbReference type="ChEBI" id="CHEBI:43474"/>
        <dbReference type="ChEBI" id="CHEBI:456216"/>
        <dbReference type="EC" id="5.6.2.4"/>
    </reaction>
</comment>
<organism evidence="14 15">
    <name type="scientific">Mycoplasmopsis bovigenitalium</name>
    <dbReference type="NCBI Taxonomy" id="2112"/>
    <lineage>
        <taxon>Bacteria</taxon>
        <taxon>Bacillati</taxon>
        <taxon>Mycoplasmatota</taxon>
        <taxon>Mycoplasmoidales</taxon>
        <taxon>Metamycoplasmataceae</taxon>
        <taxon>Mycoplasmopsis</taxon>
    </lineage>
</organism>
<dbReference type="InterPro" id="IPR000212">
    <property type="entry name" value="DNA_helicase_UvrD/REP"/>
</dbReference>
<dbReference type="PANTHER" id="PTHR11070">
    <property type="entry name" value="UVRD / RECB / PCRA DNA HELICASE FAMILY MEMBER"/>
    <property type="match status" value="1"/>
</dbReference>
<dbReference type="GO" id="GO:0003677">
    <property type="term" value="F:DNA binding"/>
    <property type="evidence" value="ECO:0007669"/>
    <property type="project" value="UniProtKB-KW"/>
</dbReference>
<evidence type="ECO:0000313" key="15">
    <source>
        <dbReference type="Proteomes" id="UP000290942"/>
    </source>
</evidence>
<evidence type="ECO:0000256" key="3">
    <source>
        <dbReference type="ARBA" id="ARBA00022801"/>
    </source>
</evidence>
<dbReference type="EMBL" id="LR214970">
    <property type="protein sequence ID" value="VEU60647.1"/>
    <property type="molecule type" value="Genomic_DNA"/>
</dbReference>
<evidence type="ECO:0000256" key="4">
    <source>
        <dbReference type="ARBA" id="ARBA00022806"/>
    </source>
</evidence>
<evidence type="ECO:0000313" key="14">
    <source>
        <dbReference type="EMBL" id="VEU60647.1"/>
    </source>
</evidence>
<dbReference type="Pfam" id="PF00580">
    <property type="entry name" value="UvrD-helicase"/>
    <property type="match status" value="1"/>
</dbReference>
<dbReference type="PROSITE" id="PS51198">
    <property type="entry name" value="UVRD_HELICASE_ATP_BIND"/>
    <property type="match status" value="1"/>
</dbReference>